<dbReference type="RefSeq" id="WP_203734643.1">
    <property type="nucleotide sequence ID" value="NZ_BAAATX010000019.1"/>
</dbReference>
<proteinExistence type="predicted"/>
<feature type="transmembrane region" description="Helical" evidence="1">
    <location>
        <begin position="61"/>
        <end position="80"/>
    </location>
</feature>
<feature type="transmembrane region" description="Helical" evidence="1">
    <location>
        <begin position="296"/>
        <end position="314"/>
    </location>
</feature>
<evidence type="ECO:0000313" key="2">
    <source>
        <dbReference type="EMBL" id="GIE06790.1"/>
    </source>
</evidence>
<organism evidence="2 3">
    <name type="scientific">Paractinoplanes durhamensis</name>
    <dbReference type="NCBI Taxonomy" id="113563"/>
    <lineage>
        <taxon>Bacteria</taxon>
        <taxon>Bacillati</taxon>
        <taxon>Actinomycetota</taxon>
        <taxon>Actinomycetes</taxon>
        <taxon>Micromonosporales</taxon>
        <taxon>Micromonosporaceae</taxon>
        <taxon>Paractinoplanes</taxon>
    </lineage>
</organism>
<feature type="transmembrane region" description="Helical" evidence="1">
    <location>
        <begin position="172"/>
        <end position="191"/>
    </location>
</feature>
<feature type="transmembrane region" description="Helical" evidence="1">
    <location>
        <begin position="92"/>
        <end position="114"/>
    </location>
</feature>
<evidence type="ECO:0000313" key="3">
    <source>
        <dbReference type="Proteomes" id="UP000637628"/>
    </source>
</evidence>
<keyword evidence="1" id="KW-1133">Transmembrane helix</keyword>
<feature type="transmembrane region" description="Helical" evidence="1">
    <location>
        <begin position="267"/>
        <end position="287"/>
    </location>
</feature>
<evidence type="ECO:0000256" key="1">
    <source>
        <dbReference type="SAM" id="Phobius"/>
    </source>
</evidence>
<keyword evidence="3" id="KW-1185">Reference proteome</keyword>
<sequence length="405" mass="43455">MSVLAHGVGQSTDLPLPLDLVLQAGAATVVVSFLGSAFLWRRARLSPVFERHPRSRWWLPPLQFGTLALSVFLVADAFFGPRDASNPAAHALYVWLWVGLIPLSIVFGPAWRALNPLRTLFRLLRLDRIRRPEPEAGSSASADTAGPVRWAAAAALLAFVWLELVAPDRADPLVVGGFLVGYAVVQLGLAVRFGEEWFGRGDAFEVYSDLAGRLSPLRWRPWLSGLAADHPGGLGRAAFLAIWWGSTIFDSASGSPAWAGFVQRTGHATWLGTAGLVAVCGLVLLGVRRPAVTNSLIPIAVGYTLAHYLTLLMVEGPRGVLLLAQQWGIAEGAAWTVGPDPQVVSVLQVTLILAGHALGVRSAHDLALTDAAPDRPPLATLADEFPVVLFMIACTWAGLFLLFVR</sequence>
<dbReference type="EMBL" id="BOML01000067">
    <property type="protein sequence ID" value="GIE06790.1"/>
    <property type="molecule type" value="Genomic_DNA"/>
</dbReference>
<accession>A0ABQ3ZAD1</accession>
<name>A0ABQ3ZAD1_9ACTN</name>
<reference evidence="2 3" key="1">
    <citation type="submission" date="2021-01" db="EMBL/GenBank/DDBJ databases">
        <title>Whole genome shotgun sequence of Actinoplanes durhamensis NBRC 14914.</title>
        <authorList>
            <person name="Komaki H."/>
            <person name="Tamura T."/>
        </authorList>
    </citation>
    <scope>NUCLEOTIDE SEQUENCE [LARGE SCALE GENOMIC DNA]</scope>
    <source>
        <strain evidence="2 3">NBRC 14914</strain>
    </source>
</reference>
<keyword evidence="1" id="KW-0812">Transmembrane</keyword>
<dbReference type="Proteomes" id="UP000637628">
    <property type="component" value="Unassembled WGS sequence"/>
</dbReference>
<keyword evidence="1" id="KW-0472">Membrane</keyword>
<feature type="transmembrane region" description="Helical" evidence="1">
    <location>
        <begin position="385"/>
        <end position="404"/>
    </location>
</feature>
<gene>
    <name evidence="2" type="ORF">Adu01nite_81400</name>
</gene>
<protein>
    <submittedName>
        <fullName evidence="2">Uncharacterized protein</fullName>
    </submittedName>
</protein>
<feature type="transmembrane region" description="Helical" evidence="1">
    <location>
        <begin position="20"/>
        <end position="40"/>
    </location>
</feature>
<comment type="caution">
    <text evidence="2">The sequence shown here is derived from an EMBL/GenBank/DDBJ whole genome shotgun (WGS) entry which is preliminary data.</text>
</comment>